<comment type="caution">
    <text evidence="5">The sequence shown here is derived from an EMBL/GenBank/DDBJ whole genome shotgun (WGS) entry which is preliminary data.</text>
</comment>
<proteinExistence type="predicted"/>
<reference evidence="5 6" key="1">
    <citation type="submission" date="2020-02" db="EMBL/GenBank/DDBJ databases">
        <title>Bacillus aquiflavi sp. nov., isolated from yellow water of strong flavor Chinese baijiu in Yibin region of China.</title>
        <authorList>
            <person name="Xie J."/>
        </authorList>
    </citation>
    <scope>NUCLEOTIDE SEQUENCE [LARGE SCALE GENOMIC DNA]</scope>
    <source>
        <strain evidence="5 6">3H-10</strain>
    </source>
</reference>
<dbReference type="EMBL" id="JACEIO010000012">
    <property type="protein sequence ID" value="MBA4536850.1"/>
    <property type="molecule type" value="Genomic_DNA"/>
</dbReference>
<dbReference type="AlphaFoldDB" id="A0A6B3VY30"/>
<accession>A0A6B3VY30</accession>
<dbReference type="Proteomes" id="UP000570010">
    <property type="component" value="Unassembled WGS sequence"/>
</dbReference>
<name>A0A6B3VY30_9BACI</name>
<evidence type="ECO:0000256" key="3">
    <source>
        <dbReference type="PIRSR" id="PIRSR613078-2"/>
    </source>
</evidence>
<evidence type="ECO:0000313" key="7">
    <source>
        <dbReference type="Proteomes" id="UP000570010"/>
    </source>
</evidence>
<dbReference type="GO" id="GO:0004331">
    <property type="term" value="F:fructose-2,6-bisphosphate 2-phosphatase activity"/>
    <property type="evidence" value="ECO:0007669"/>
    <property type="project" value="TreeGrafter"/>
</dbReference>
<feature type="active site" description="Proton donor/acceptor" evidence="2">
    <location>
        <position position="81"/>
    </location>
</feature>
<evidence type="ECO:0000313" key="5">
    <source>
        <dbReference type="EMBL" id="NEY81217.1"/>
    </source>
</evidence>
<dbReference type="GO" id="GO:0045820">
    <property type="term" value="P:negative regulation of glycolytic process"/>
    <property type="evidence" value="ECO:0007669"/>
    <property type="project" value="TreeGrafter"/>
</dbReference>
<dbReference type="SUPFAM" id="SSF53254">
    <property type="entry name" value="Phosphoglycerate mutase-like"/>
    <property type="match status" value="1"/>
</dbReference>
<dbReference type="InterPro" id="IPR051695">
    <property type="entry name" value="Phosphoglycerate_Mutase"/>
</dbReference>
<feature type="active site" description="Tele-phosphohistidine intermediate" evidence="2">
    <location>
        <position position="12"/>
    </location>
</feature>
<dbReference type="GO" id="GO:0005829">
    <property type="term" value="C:cytosol"/>
    <property type="evidence" value="ECO:0007669"/>
    <property type="project" value="TreeGrafter"/>
</dbReference>
<dbReference type="Pfam" id="PF00300">
    <property type="entry name" value="His_Phos_1"/>
    <property type="match status" value="1"/>
</dbReference>
<dbReference type="RefSeq" id="WP_163241449.1">
    <property type="nucleotide sequence ID" value="NZ_JAAIWN010000012.1"/>
</dbReference>
<dbReference type="InterPro" id="IPR013078">
    <property type="entry name" value="His_Pase_superF_clade-1"/>
</dbReference>
<sequence length="208" mass="24305">MDDCLAITLFRHGITDDNKRRAYIGWTNSPLSKSGVEQLLQLKPQLKAYELVFTSDLCRCVETASILFRDVAHEKINQLREIHFGEWEGKTFNELQHYKQYQKWLSHPLMYRPPNGETFSEFTTRIEGGWNQITEKIIREKSRKIAVVTHGGVIRYLLSTYAPVKRDFWEWTVQHGQGYELIWPLAAFRRGERCTSLQAVPLMAKENG</sequence>
<keyword evidence="1" id="KW-0378">Hydrolase</keyword>
<gene>
    <name evidence="5" type="ORF">G4D64_06740</name>
    <name evidence="4" type="ORF">H1Z61_06775</name>
</gene>
<dbReference type="InterPro" id="IPR029033">
    <property type="entry name" value="His_PPase_superfam"/>
</dbReference>
<dbReference type="EMBL" id="JAAIWN010000012">
    <property type="protein sequence ID" value="NEY81217.1"/>
    <property type="molecule type" value="Genomic_DNA"/>
</dbReference>
<feature type="binding site" evidence="3">
    <location>
        <position position="59"/>
    </location>
    <ligand>
        <name>substrate</name>
    </ligand>
</feature>
<keyword evidence="6" id="KW-1185">Reference proteome</keyword>
<dbReference type="SMART" id="SM00855">
    <property type="entry name" value="PGAM"/>
    <property type="match status" value="1"/>
</dbReference>
<protein>
    <submittedName>
        <fullName evidence="5">Histidine phosphatase family protein</fullName>
    </submittedName>
</protein>
<evidence type="ECO:0000256" key="1">
    <source>
        <dbReference type="ARBA" id="ARBA00022801"/>
    </source>
</evidence>
<feature type="binding site" evidence="3">
    <location>
        <begin position="11"/>
        <end position="18"/>
    </location>
    <ligand>
        <name>substrate</name>
    </ligand>
</feature>
<evidence type="ECO:0000313" key="4">
    <source>
        <dbReference type="EMBL" id="MBA4536850.1"/>
    </source>
</evidence>
<organism evidence="5 6">
    <name type="scientific">Bacillus aquiflavi</name>
    <dbReference type="NCBI Taxonomy" id="2672567"/>
    <lineage>
        <taxon>Bacteria</taxon>
        <taxon>Bacillati</taxon>
        <taxon>Bacillota</taxon>
        <taxon>Bacilli</taxon>
        <taxon>Bacillales</taxon>
        <taxon>Bacillaceae</taxon>
        <taxon>Bacillus</taxon>
    </lineage>
</organism>
<dbReference type="CDD" id="cd07067">
    <property type="entry name" value="HP_PGM_like"/>
    <property type="match status" value="1"/>
</dbReference>
<evidence type="ECO:0000256" key="2">
    <source>
        <dbReference type="PIRSR" id="PIRSR613078-1"/>
    </source>
</evidence>
<dbReference type="Gene3D" id="3.40.50.1240">
    <property type="entry name" value="Phosphoglycerate mutase-like"/>
    <property type="match status" value="1"/>
</dbReference>
<dbReference type="GO" id="GO:0043456">
    <property type="term" value="P:regulation of pentose-phosphate shunt"/>
    <property type="evidence" value="ECO:0007669"/>
    <property type="project" value="TreeGrafter"/>
</dbReference>
<reference evidence="4 7" key="2">
    <citation type="submission" date="2020-07" db="EMBL/GenBank/DDBJ databases">
        <authorList>
            <person name="Feng H."/>
        </authorList>
    </citation>
    <scope>NUCLEOTIDE SEQUENCE [LARGE SCALE GENOMIC DNA]</scope>
    <source>
        <strain evidence="7">s-12</strain>
        <strain evidence="4">S-12</strain>
    </source>
</reference>
<dbReference type="Proteomes" id="UP000472971">
    <property type="component" value="Unassembled WGS sequence"/>
</dbReference>
<dbReference type="PANTHER" id="PTHR46517">
    <property type="entry name" value="FRUCTOSE-2,6-BISPHOSPHATASE TIGAR"/>
    <property type="match status" value="1"/>
</dbReference>
<dbReference type="PANTHER" id="PTHR46517:SF1">
    <property type="entry name" value="FRUCTOSE-2,6-BISPHOSPHATASE TIGAR"/>
    <property type="match status" value="1"/>
</dbReference>
<evidence type="ECO:0000313" key="6">
    <source>
        <dbReference type="Proteomes" id="UP000472971"/>
    </source>
</evidence>